<dbReference type="AlphaFoldDB" id="A0A0U3G990"/>
<dbReference type="Gene3D" id="3.30.530.20">
    <property type="match status" value="1"/>
</dbReference>
<dbReference type="STRING" id="446860.AS188_07730"/>
<evidence type="ECO:0008006" key="5">
    <source>
        <dbReference type="Google" id="ProtNLM"/>
    </source>
</evidence>
<reference evidence="2 4" key="2">
    <citation type="submission" date="2019-07" db="EMBL/GenBank/DDBJ databases">
        <title>Whole genome shotgun sequence of Kocuria flava NBRC 107626.</title>
        <authorList>
            <person name="Hosoyama A."/>
            <person name="Uohara A."/>
            <person name="Ohji S."/>
            <person name="Ichikawa N."/>
        </authorList>
    </citation>
    <scope>NUCLEOTIDE SEQUENCE [LARGE SCALE GENOMIC DNA]</scope>
    <source>
        <strain evidence="2 4">NBRC 107626</strain>
    </source>
</reference>
<dbReference type="OrthoDB" id="3266819at2"/>
<organism evidence="1 3">
    <name type="scientific">Kocuria flava</name>
    <dbReference type="NCBI Taxonomy" id="446860"/>
    <lineage>
        <taxon>Bacteria</taxon>
        <taxon>Bacillati</taxon>
        <taxon>Actinomycetota</taxon>
        <taxon>Actinomycetes</taxon>
        <taxon>Micrococcales</taxon>
        <taxon>Micrococcaceae</taxon>
        <taxon>Kocuria</taxon>
    </lineage>
</organism>
<proteinExistence type="predicted"/>
<dbReference type="EMBL" id="CP013254">
    <property type="protein sequence ID" value="ALU39659.1"/>
    <property type="molecule type" value="Genomic_DNA"/>
</dbReference>
<evidence type="ECO:0000313" key="1">
    <source>
        <dbReference type="EMBL" id="ALU39659.1"/>
    </source>
</evidence>
<dbReference type="Proteomes" id="UP000057181">
    <property type="component" value="Chromosome"/>
</dbReference>
<protein>
    <recommendedName>
        <fullName evidence="5">Proteinase inhibitor I25 cystatin</fullName>
    </recommendedName>
</protein>
<gene>
    <name evidence="1" type="ORF">AS188_07730</name>
    <name evidence="2" type="ORF">KFL01_10470</name>
</gene>
<name>A0A0U3G990_9MICC</name>
<reference evidence="1 3" key="1">
    <citation type="submission" date="2015-11" db="EMBL/GenBank/DDBJ databases">
        <title>Complete Genome Sequence of Kocuria flava strain HO-9041.</title>
        <authorList>
            <person name="Zhou M."/>
            <person name="Dai J."/>
        </authorList>
    </citation>
    <scope>NUCLEOTIDE SEQUENCE [LARGE SCALE GENOMIC DNA]</scope>
    <source>
        <strain evidence="1 3">HO-9041</strain>
    </source>
</reference>
<dbReference type="EMBL" id="BJZR01000019">
    <property type="protein sequence ID" value="GEO91741.1"/>
    <property type="molecule type" value="Genomic_DNA"/>
</dbReference>
<dbReference type="RefSeq" id="WP_058858370.1">
    <property type="nucleotide sequence ID" value="NZ_BJZR01000019.1"/>
</dbReference>
<evidence type="ECO:0000313" key="2">
    <source>
        <dbReference type="EMBL" id="GEO91741.1"/>
    </source>
</evidence>
<dbReference type="Pfam" id="PF10698">
    <property type="entry name" value="DUF2505"/>
    <property type="match status" value="1"/>
</dbReference>
<dbReference type="KEGG" id="kfv:AS188_07730"/>
<evidence type="ECO:0000313" key="4">
    <source>
        <dbReference type="Proteomes" id="UP000321155"/>
    </source>
</evidence>
<sequence length="166" mass="17799">MAVTASTTVPAPVEQVVVTFRDEEFIRHVTHRAGATLESVEVDGDVEARFTVTTVRAMDAAKLPEMARKFVGSSVRATQVDRYADPDAEGVRVVSTEIQVASLPVSGTATQRLSPQGEHTEVHVECVVQANIPFVGKQIAAAAEPFVSKAISLQSQEAQAWLADRA</sequence>
<dbReference type="SUPFAM" id="SSF55961">
    <property type="entry name" value="Bet v1-like"/>
    <property type="match status" value="1"/>
</dbReference>
<keyword evidence="4" id="KW-1185">Reference proteome</keyword>
<evidence type="ECO:0000313" key="3">
    <source>
        <dbReference type="Proteomes" id="UP000057181"/>
    </source>
</evidence>
<dbReference type="InterPro" id="IPR019639">
    <property type="entry name" value="DUF2505"/>
</dbReference>
<dbReference type="Proteomes" id="UP000321155">
    <property type="component" value="Unassembled WGS sequence"/>
</dbReference>
<accession>A0A0U3G990</accession>
<dbReference type="InterPro" id="IPR023393">
    <property type="entry name" value="START-like_dom_sf"/>
</dbReference>